<evidence type="ECO:0000313" key="3">
    <source>
        <dbReference type="Proteomes" id="UP001628179"/>
    </source>
</evidence>
<feature type="domain" description="2EXR" evidence="1">
    <location>
        <begin position="10"/>
        <end position="136"/>
    </location>
</feature>
<proteinExistence type="predicted"/>
<dbReference type="InterPro" id="IPR045518">
    <property type="entry name" value="2EXR"/>
</dbReference>
<comment type="caution">
    <text evidence="2">The sequence shown here is derived from an EMBL/GenBank/DDBJ whole genome shotgun (WGS) entry which is preliminary data.</text>
</comment>
<dbReference type="RefSeq" id="XP_070914561.1">
    <property type="nucleotide sequence ID" value="XM_071058460.1"/>
</dbReference>
<keyword evidence="3" id="KW-1185">Reference proteome</keyword>
<evidence type="ECO:0000313" key="2">
    <source>
        <dbReference type="EMBL" id="GAB1312828.1"/>
    </source>
</evidence>
<dbReference type="Pfam" id="PF20150">
    <property type="entry name" value="2EXR"/>
    <property type="match status" value="1"/>
</dbReference>
<accession>A0ABQ0G4Y6</accession>
<name>A0ABQ0G4Y6_9PEZI</name>
<dbReference type="EMBL" id="BAAFSV010000002">
    <property type="protein sequence ID" value="GAB1312828.1"/>
    <property type="molecule type" value="Genomic_DNA"/>
</dbReference>
<sequence>MASENPSFKFHQFPQLPMELRELIWDLVIRPDRPSAHFFSMFNTDLDDERAVLEEHALLEAPRLLVNKVRVWRDTEEGPQAFWEEVPAGRFRLAAPRCEENSSYSWTASNPSAYLVDSGLWTACSESQERMENHFRTQEFRRNYWGASLAGLAAVLPASGVFRLHGEKQLLTVQPNRDLFCFQPFDPETIVELEGNGNVMPSFYDAYNFEMRHMALEVGTEWWKVPARSDAARKLNPRFGGLGMLGLARRVEAGRRGVLWVWLLEKCLRRRDPNAPVHIPNGRHVFYGNGYKYVEVRDGDDDDGWVLDISDEERQTGETALDCAAWLESEFMYLAGESVDSDMDQDEYIFYRVLACLPAD</sequence>
<organism evidence="2 3">
    <name type="scientific">Madurella fahalii</name>
    <dbReference type="NCBI Taxonomy" id="1157608"/>
    <lineage>
        <taxon>Eukaryota</taxon>
        <taxon>Fungi</taxon>
        <taxon>Dikarya</taxon>
        <taxon>Ascomycota</taxon>
        <taxon>Pezizomycotina</taxon>
        <taxon>Sordariomycetes</taxon>
        <taxon>Sordariomycetidae</taxon>
        <taxon>Sordariales</taxon>
        <taxon>Sordariales incertae sedis</taxon>
        <taxon>Madurella</taxon>
    </lineage>
</organism>
<reference evidence="2 3" key="1">
    <citation type="submission" date="2024-09" db="EMBL/GenBank/DDBJ databases">
        <title>Itraconazole resistance in Madurella fahalii resulting from another homologue of gene encoding cytochrome P450 14-alpha sterol demethylase (CYP51).</title>
        <authorList>
            <person name="Yoshioka I."/>
            <person name="Fahal A.H."/>
            <person name="Kaneko S."/>
            <person name="Yaguchi T."/>
        </authorList>
    </citation>
    <scope>NUCLEOTIDE SEQUENCE [LARGE SCALE GENOMIC DNA]</scope>
    <source>
        <strain evidence="2 3">IFM 68171</strain>
    </source>
</reference>
<evidence type="ECO:0000259" key="1">
    <source>
        <dbReference type="Pfam" id="PF20150"/>
    </source>
</evidence>
<gene>
    <name evidence="2" type="ORF">MFIFM68171_03038</name>
</gene>
<dbReference type="GeneID" id="98173783"/>
<protein>
    <recommendedName>
        <fullName evidence="1">2EXR domain-containing protein</fullName>
    </recommendedName>
</protein>
<dbReference type="Proteomes" id="UP001628179">
    <property type="component" value="Unassembled WGS sequence"/>
</dbReference>